<dbReference type="InterPro" id="IPR037066">
    <property type="entry name" value="Plug_dom_sf"/>
</dbReference>
<keyword evidence="2" id="KW-0675">Receptor</keyword>
<name>A0A641MDW6_9BACE</name>
<keyword evidence="1" id="KW-0732">Signal</keyword>
<comment type="caution">
    <text evidence="2">The sequence shown here is derived from an EMBL/GenBank/DDBJ whole genome shotgun (WGS) entry which is preliminary data.</text>
</comment>
<proteinExistence type="predicted"/>
<feature type="signal peptide" evidence="1">
    <location>
        <begin position="1"/>
        <end position="20"/>
    </location>
</feature>
<evidence type="ECO:0000313" key="2">
    <source>
        <dbReference type="EMBL" id="KAA3702234.1"/>
    </source>
</evidence>
<feature type="chain" id="PRO_5024993484" evidence="1">
    <location>
        <begin position="21"/>
        <end position="162"/>
    </location>
</feature>
<dbReference type="RefSeq" id="WP_192910066.1">
    <property type="nucleotide sequence ID" value="NZ_VWMU01000475.1"/>
</dbReference>
<dbReference type="SUPFAM" id="SSF49464">
    <property type="entry name" value="Carboxypeptidase regulatory domain-like"/>
    <property type="match status" value="1"/>
</dbReference>
<reference evidence="2" key="1">
    <citation type="journal article" date="2019" name="Nat. Med.">
        <title>A library of human gut bacterial isolates paired with longitudinal multiomics data enables mechanistic microbiome research.</title>
        <authorList>
            <person name="Poyet M."/>
            <person name="Groussin M."/>
            <person name="Gibbons S.M."/>
            <person name="Avila-Pacheco J."/>
            <person name="Jiang X."/>
            <person name="Kearney S.M."/>
            <person name="Perrotta A.R."/>
            <person name="Berdy B."/>
            <person name="Zhao S."/>
            <person name="Lieberman T.D."/>
            <person name="Swanson P.K."/>
            <person name="Smith M."/>
            <person name="Roesemann S."/>
            <person name="Alexander J.E."/>
            <person name="Rich S.A."/>
            <person name="Livny J."/>
            <person name="Vlamakis H."/>
            <person name="Clish C."/>
            <person name="Bullock K."/>
            <person name="Deik A."/>
            <person name="Scott J."/>
            <person name="Pierce K.A."/>
            <person name="Xavier R.J."/>
            <person name="Alm E.J."/>
        </authorList>
    </citation>
    <scope>NUCLEOTIDE SEQUENCE</scope>
    <source>
        <strain evidence="2">BIOML-A21</strain>
    </source>
</reference>
<organism evidence="2">
    <name type="scientific">Bacteroides salyersiae</name>
    <dbReference type="NCBI Taxonomy" id="291644"/>
    <lineage>
        <taxon>Bacteria</taxon>
        <taxon>Pseudomonadati</taxon>
        <taxon>Bacteroidota</taxon>
        <taxon>Bacteroidia</taxon>
        <taxon>Bacteroidales</taxon>
        <taxon>Bacteroidaceae</taxon>
        <taxon>Bacteroides</taxon>
    </lineage>
</organism>
<dbReference type="EMBL" id="VWMU01000475">
    <property type="protein sequence ID" value="KAA3702234.1"/>
    <property type="molecule type" value="Genomic_DNA"/>
</dbReference>
<sequence>MNRIFYLFVCLCFLSYNVWGQNTQNYSLKGQVQDTSGETVVGANIKIKGADIGTITDLDGNFSLLVPAKGAILIISFIGYQSQEIRLKPGENNLKVVLKDDAQQLDEIVVVGYGTQKKSSLTSSVEVVRSEELLQMPTINLDEALNGQVAGLQVMSTTGDPS</sequence>
<accession>A0A641MDW6</accession>
<feature type="non-terminal residue" evidence="2">
    <location>
        <position position="162"/>
    </location>
</feature>
<dbReference type="Pfam" id="PF13715">
    <property type="entry name" value="CarbopepD_reg_2"/>
    <property type="match status" value="1"/>
</dbReference>
<gene>
    <name evidence="2" type="ORF">F3F94_21235</name>
</gene>
<dbReference type="SUPFAM" id="SSF56935">
    <property type="entry name" value="Porins"/>
    <property type="match status" value="1"/>
</dbReference>
<dbReference type="FunFam" id="2.60.40.1120:FF:000003">
    <property type="entry name" value="Outer membrane protein Omp121"/>
    <property type="match status" value="1"/>
</dbReference>
<dbReference type="Gene3D" id="2.170.130.10">
    <property type="entry name" value="TonB-dependent receptor, plug domain"/>
    <property type="match status" value="1"/>
</dbReference>
<dbReference type="Gene3D" id="2.60.40.1120">
    <property type="entry name" value="Carboxypeptidase-like, regulatory domain"/>
    <property type="match status" value="1"/>
</dbReference>
<dbReference type="AlphaFoldDB" id="A0A641MDW6"/>
<evidence type="ECO:0000256" key="1">
    <source>
        <dbReference type="SAM" id="SignalP"/>
    </source>
</evidence>
<dbReference type="InterPro" id="IPR008969">
    <property type="entry name" value="CarboxyPept-like_regulatory"/>
</dbReference>
<protein>
    <submittedName>
        <fullName evidence="2">TonB-dependent receptor</fullName>
    </submittedName>
</protein>